<reference evidence="14 15" key="1">
    <citation type="submission" date="2017-12" db="EMBL/GenBank/DDBJ databases">
        <title>Phylogenetic diversity of female urinary microbiome.</title>
        <authorList>
            <person name="Thomas-White K."/>
            <person name="Wolfe A.J."/>
        </authorList>
    </citation>
    <scope>NUCLEOTIDE SEQUENCE [LARGE SCALE GENOMIC DNA]</scope>
    <source>
        <strain evidence="14 15">UMB0018</strain>
    </source>
</reference>
<evidence type="ECO:0000256" key="2">
    <source>
        <dbReference type="ARBA" id="ARBA00006337"/>
    </source>
</evidence>
<evidence type="ECO:0000256" key="11">
    <source>
        <dbReference type="SAM" id="Phobius"/>
    </source>
</evidence>
<dbReference type="CDD" id="cd04590">
    <property type="entry name" value="CBS_pair_CorC_HlyC_assoc"/>
    <property type="match status" value="1"/>
</dbReference>
<keyword evidence="5" id="KW-0677">Repeat</keyword>
<keyword evidence="4 10" id="KW-0812">Transmembrane</keyword>
<dbReference type="PANTHER" id="PTHR43099:SF6">
    <property type="entry name" value="UPF0053 PROTEIN RV1842C"/>
    <property type="match status" value="1"/>
</dbReference>
<dbReference type="PANTHER" id="PTHR43099">
    <property type="entry name" value="UPF0053 PROTEIN YRKA"/>
    <property type="match status" value="1"/>
</dbReference>
<proteinExistence type="inferred from homology"/>
<dbReference type="InterPro" id="IPR016169">
    <property type="entry name" value="FAD-bd_PCMH_sub2"/>
</dbReference>
<dbReference type="InterPro" id="IPR005170">
    <property type="entry name" value="Transptr-assoc_dom"/>
</dbReference>
<evidence type="ECO:0000256" key="7">
    <source>
        <dbReference type="ARBA" id="ARBA00023122"/>
    </source>
</evidence>
<dbReference type="Pfam" id="PF00571">
    <property type="entry name" value="CBS"/>
    <property type="match status" value="2"/>
</dbReference>
<protein>
    <recommendedName>
        <fullName evidence="16">Magnesium and cobalt efflux protein CorC</fullName>
    </recommendedName>
</protein>
<dbReference type="InterPro" id="IPR046342">
    <property type="entry name" value="CBS_dom_sf"/>
</dbReference>
<evidence type="ECO:0000259" key="13">
    <source>
        <dbReference type="PROSITE" id="PS51846"/>
    </source>
</evidence>
<dbReference type="InterPro" id="IPR051676">
    <property type="entry name" value="UPF0053_domain"/>
</dbReference>
<feature type="domain" description="CBS" evidence="12">
    <location>
        <begin position="221"/>
        <end position="280"/>
    </location>
</feature>
<dbReference type="Gene3D" id="3.30.465.10">
    <property type="match status" value="1"/>
</dbReference>
<comment type="caution">
    <text evidence="14">The sequence shown here is derived from an EMBL/GenBank/DDBJ whole genome shotgun (WGS) entry which is preliminary data.</text>
</comment>
<name>A0A2I1HXZ0_9ACTO</name>
<dbReference type="Pfam" id="PF01595">
    <property type="entry name" value="CNNM"/>
    <property type="match status" value="1"/>
</dbReference>
<evidence type="ECO:0000259" key="12">
    <source>
        <dbReference type="PROSITE" id="PS51371"/>
    </source>
</evidence>
<sequence>MTTALMLVLGIVLTAGTFVFVSAEFSLVAVDQAVLDKKAEEGDRGASSVLRATRTLSTQLSGAQVGITLTTILLGYTTQSALADLLQDLLGSVGLAWGLATGIAAFAAATFINVFSMLFGELVPKNLALAHPLATAVRVVPFQMAFTAIARPVIWVLGGTANWVLARMGIEPQEEISSARSASELAALVEHSVEEGTFDMSTADLFVNTIRMSTLSAADVMTDRGRLHTLSEGDSAQDVLDLARETGHSRFPVIGDDSDDILGLVSLRRAVAVPADRRAEVPVISSSLMTDAPSVPETAPIGPLMVQLRDEGLQMAVVVDEYGGVSGIVTLEDVVEEIVGEVSDEHDQRRLGIRPRPDGTFLVPGTLRPDELARRTDINLPEDGPYDTIGGLVMNELGEIPVVGSRVSVDGIGIEVTQMQGRRVAQVAITPAATEADDEEVSL</sequence>
<keyword evidence="7 9" id="KW-0129">CBS domain</keyword>
<evidence type="ECO:0000256" key="10">
    <source>
        <dbReference type="PROSITE-ProRule" id="PRU01193"/>
    </source>
</evidence>
<feature type="transmembrane region" description="Helical" evidence="11">
    <location>
        <begin position="95"/>
        <end position="119"/>
    </location>
</feature>
<dbReference type="PROSITE" id="PS51846">
    <property type="entry name" value="CNNM"/>
    <property type="match status" value="1"/>
</dbReference>
<organism evidence="14 15">
    <name type="scientific">Schaalia odontolytica</name>
    <dbReference type="NCBI Taxonomy" id="1660"/>
    <lineage>
        <taxon>Bacteria</taxon>
        <taxon>Bacillati</taxon>
        <taxon>Actinomycetota</taxon>
        <taxon>Actinomycetes</taxon>
        <taxon>Actinomycetales</taxon>
        <taxon>Actinomycetaceae</taxon>
        <taxon>Schaalia</taxon>
    </lineage>
</organism>
<evidence type="ECO:0000256" key="5">
    <source>
        <dbReference type="ARBA" id="ARBA00022737"/>
    </source>
</evidence>
<evidence type="ECO:0000256" key="3">
    <source>
        <dbReference type="ARBA" id="ARBA00022475"/>
    </source>
</evidence>
<evidence type="ECO:0000256" key="4">
    <source>
        <dbReference type="ARBA" id="ARBA00022692"/>
    </source>
</evidence>
<keyword evidence="3" id="KW-1003">Cell membrane</keyword>
<gene>
    <name evidence="14" type="ORF">CYJ22_09395</name>
</gene>
<dbReference type="SUPFAM" id="SSF54631">
    <property type="entry name" value="CBS-domain pair"/>
    <property type="match status" value="1"/>
</dbReference>
<feature type="domain" description="CNNM transmembrane" evidence="13">
    <location>
        <begin position="1"/>
        <end position="202"/>
    </location>
</feature>
<dbReference type="SMART" id="SM00116">
    <property type="entry name" value="CBS"/>
    <property type="match status" value="2"/>
</dbReference>
<evidence type="ECO:0000256" key="9">
    <source>
        <dbReference type="PROSITE-ProRule" id="PRU00703"/>
    </source>
</evidence>
<evidence type="ECO:0000256" key="6">
    <source>
        <dbReference type="ARBA" id="ARBA00022989"/>
    </source>
</evidence>
<dbReference type="EMBL" id="PKKM01000016">
    <property type="protein sequence ID" value="PKY63738.1"/>
    <property type="molecule type" value="Genomic_DNA"/>
</dbReference>
<dbReference type="Pfam" id="PF03471">
    <property type="entry name" value="CorC_HlyC"/>
    <property type="match status" value="1"/>
</dbReference>
<dbReference type="GO" id="GO:0050660">
    <property type="term" value="F:flavin adenine dinucleotide binding"/>
    <property type="evidence" value="ECO:0007669"/>
    <property type="project" value="InterPro"/>
</dbReference>
<comment type="subcellular location">
    <subcellularLocation>
        <location evidence="1">Cell membrane</location>
        <topology evidence="1">Multi-pass membrane protein</topology>
    </subcellularLocation>
</comment>
<evidence type="ECO:0008006" key="16">
    <source>
        <dbReference type="Google" id="ProtNLM"/>
    </source>
</evidence>
<dbReference type="Proteomes" id="UP000234198">
    <property type="component" value="Unassembled WGS sequence"/>
</dbReference>
<dbReference type="AlphaFoldDB" id="A0A2I1HXZ0"/>
<evidence type="ECO:0000256" key="8">
    <source>
        <dbReference type="ARBA" id="ARBA00023136"/>
    </source>
</evidence>
<dbReference type="SUPFAM" id="SSF56176">
    <property type="entry name" value="FAD-binding/transporter-associated domain-like"/>
    <property type="match status" value="1"/>
</dbReference>
<dbReference type="InterPro" id="IPR000644">
    <property type="entry name" value="CBS_dom"/>
</dbReference>
<dbReference type="InterPro" id="IPR044751">
    <property type="entry name" value="Ion_transp-like_CBS"/>
</dbReference>
<dbReference type="Gene3D" id="3.10.580.10">
    <property type="entry name" value="CBS-domain"/>
    <property type="match status" value="1"/>
</dbReference>
<evidence type="ECO:0000313" key="15">
    <source>
        <dbReference type="Proteomes" id="UP000234198"/>
    </source>
</evidence>
<evidence type="ECO:0000256" key="1">
    <source>
        <dbReference type="ARBA" id="ARBA00004651"/>
    </source>
</evidence>
<dbReference type="RefSeq" id="WP_101602423.1">
    <property type="nucleotide sequence ID" value="NZ_PKKM01000016.1"/>
</dbReference>
<comment type="similarity">
    <text evidence="2">Belongs to the UPF0053 family.</text>
</comment>
<feature type="domain" description="CBS" evidence="12">
    <location>
        <begin position="288"/>
        <end position="345"/>
    </location>
</feature>
<dbReference type="GO" id="GO:0005886">
    <property type="term" value="C:plasma membrane"/>
    <property type="evidence" value="ECO:0007669"/>
    <property type="project" value="UniProtKB-SubCell"/>
</dbReference>
<keyword evidence="6 10" id="KW-1133">Transmembrane helix</keyword>
<keyword evidence="8 10" id="KW-0472">Membrane</keyword>
<accession>A0A2I1HXZ0</accession>
<dbReference type="InterPro" id="IPR036318">
    <property type="entry name" value="FAD-bd_PCMH-like_sf"/>
</dbReference>
<dbReference type="SMART" id="SM01091">
    <property type="entry name" value="CorC_HlyC"/>
    <property type="match status" value="1"/>
</dbReference>
<evidence type="ECO:0000313" key="14">
    <source>
        <dbReference type="EMBL" id="PKY63738.1"/>
    </source>
</evidence>
<dbReference type="InterPro" id="IPR002550">
    <property type="entry name" value="CNNM"/>
</dbReference>
<dbReference type="PROSITE" id="PS51371">
    <property type="entry name" value="CBS"/>
    <property type="match status" value="2"/>
</dbReference>